<dbReference type="GO" id="GO:0008764">
    <property type="term" value="F:UDP-N-acetylmuramoylalanine-D-glutamate ligase activity"/>
    <property type="evidence" value="ECO:0007669"/>
    <property type="project" value="UniProtKB-UniRule"/>
</dbReference>
<dbReference type="SUPFAM" id="SSF53623">
    <property type="entry name" value="MurD-like peptide ligases, catalytic domain"/>
    <property type="match status" value="1"/>
</dbReference>
<evidence type="ECO:0000256" key="2">
    <source>
        <dbReference type="ARBA" id="ARBA00004752"/>
    </source>
</evidence>
<feature type="domain" description="Mur ligase C-terminal" evidence="9">
    <location>
        <begin position="368"/>
        <end position="492"/>
    </location>
</feature>
<keyword evidence="7 8" id="KW-0133">Cell shape</keyword>
<evidence type="ECO:0000256" key="6">
    <source>
        <dbReference type="ARBA" id="ARBA00022840"/>
    </source>
</evidence>
<dbReference type="UniPathway" id="UPA00219"/>
<feature type="binding site" evidence="7">
    <location>
        <begin position="167"/>
        <end position="173"/>
    </location>
    <ligand>
        <name>ATP</name>
        <dbReference type="ChEBI" id="CHEBI:30616"/>
    </ligand>
</feature>
<dbReference type="Gene3D" id="3.40.1190.10">
    <property type="entry name" value="Mur-like, catalytic domain"/>
    <property type="match status" value="1"/>
</dbReference>
<evidence type="ECO:0000256" key="4">
    <source>
        <dbReference type="ARBA" id="ARBA00022598"/>
    </source>
</evidence>
<keyword evidence="7 8" id="KW-0961">Cell wall biogenesis/degradation</keyword>
<dbReference type="PANTHER" id="PTHR43692">
    <property type="entry name" value="UDP-N-ACETYLMURAMOYLALANINE--D-GLUTAMATE LIGASE"/>
    <property type="match status" value="1"/>
</dbReference>
<dbReference type="GO" id="GO:0071555">
    <property type="term" value="P:cell wall organization"/>
    <property type="evidence" value="ECO:0007669"/>
    <property type="project" value="UniProtKB-KW"/>
</dbReference>
<comment type="subcellular location">
    <subcellularLocation>
        <location evidence="1 7 8">Cytoplasm</location>
    </subcellularLocation>
</comment>
<proteinExistence type="inferred from homology"/>
<evidence type="ECO:0000256" key="5">
    <source>
        <dbReference type="ARBA" id="ARBA00022741"/>
    </source>
</evidence>
<comment type="function">
    <text evidence="7 8">Cell wall formation. Catalyzes the addition of glutamate to the nucleotide precursor UDP-N-acetylmuramoyl-L-alanine (UMA).</text>
</comment>
<organism evidence="11 12">
    <name type="scientific">Candidatus Desantisbacteria bacterium CG_4_10_14_0_8_um_filter_39_17</name>
    <dbReference type="NCBI Taxonomy" id="1974542"/>
    <lineage>
        <taxon>Bacteria</taxon>
        <taxon>Candidatus Desantisiibacteriota</taxon>
    </lineage>
</organism>
<dbReference type="InterPro" id="IPR013221">
    <property type="entry name" value="Mur_ligase_cen"/>
</dbReference>
<evidence type="ECO:0000256" key="3">
    <source>
        <dbReference type="ARBA" id="ARBA00022490"/>
    </source>
</evidence>
<dbReference type="HAMAP" id="MF_00639">
    <property type="entry name" value="MurD"/>
    <property type="match status" value="1"/>
</dbReference>
<comment type="pathway">
    <text evidence="2 7 8">Cell wall biogenesis; peptidoglycan biosynthesis.</text>
</comment>
<dbReference type="PANTHER" id="PTHR43692:SF1">
    <property type="entry name" value="UDP-N-ACETYLMURAMOYLALANINE--D-GLUTAMATE LIGASE"/>
    <property type="match status" value="1"/>
</dbReference>
<reference evidence="12" key="1">
    <citation type="submission" date="2017-09" db="EMBL/GenBank/DDBJ databases">
        <title>Depth-based differentiation of microbial function through sediment-hosted aquifers and enrichment of novel symbionts in the deep terrestrial subsurface.</title>
        <authorList>
            <person name="Probst A.J."/>
            <person name="Ladd B."/>
            <person name="Jarett J.K."/>
            <person name="Geller-Mcgrath D.E."/>
            <person name="Sieber C.M.K."/>
            <person name="Emerson J.B."/>
            <person name="Anantharaman K."/>
            <person name="Thomas B.C."/>
            <person name="Malmstrom R."/>
            <person name="Stieglmeier M."/>
            <person name="Klingl A."/>
            <person name="Woyke T."/>
            <person name="Ryan C.M."/>
            <person name="Banfield J.F."/>
        </authorList>
    </citation>
    <scope>NUCLEOTIDE SEQUENCE [LARGE SCALE GENOMIC DNA]</scope>
</reference>
<evidence type="ECO:0000256" key="1">
    <source>
        <dbReference type="ARBA" id="ARBA00004496"/>
    </source>
</evidence>
<keyword evidence="7 8" id="KW-0573">Peptidoglycan synthesis</keyword>
<dbReference type="EC" id="6.3.2.9" evidence="7 8"/>
<dbReference type="Gene3D" id="3.90.190.20">
    <property type="entry name" value="Mur ligase, C-terminal domain"/>
    <property type="match status" value="1"/>
</dbReference>
<dbReference type="AlphaFoldDB" id="A0A2H9PAE2"/>
<dbReference type="EMBL" id="PFMS01000089">
    <property type="protein sequence ID" value="PIZ15405.1"/>
    <property type="molecule type" value="Genomic_DNA"/>
</dbReference>
<keyword evidence="7 8" id="KW-0132">Cell division</keyword>
<evidence type="ECO:0000313" key="11">
    <source>
        <dbReference type="EMBL" id="PIZ15405.1"/>
    </source>
</evidence>
<dbReference type="SUPFAM" id="SSF51984">
    <property type="entry name" value="MurCD N-terminal domain"/>
    <property type="match status" value="1"/>
</dbReference>
<gene>
    <name evidence="7 11" type="primary">murD</name>
    <name evidence="11" type="ORF">COY51_05250</name>
</gene>
<dbReference type="InterPro" id="IPR036565">
    <property type="entry name" value="Mur-like_cat_sf"/>
</dbReference>
<dbReference type="GO" id="GO:0009252">
    <property type="term" value="P:peptidoglycan biosynthetic process"/>
    <property type="evidence" value="ECO:0007669"/>
    <property type="project" value="UniProtKB-UniRule"/>
</dbReference>
<keyword evidence="4 7" id="KW-0436">Ligase</keyword>
<keyword evidence="7 8" id="KW-0131">Cell cycle</keyword>
<comment type="caution">
    <text evidence="11">The sequence shown here is derived from an EMBL/GenBank/DDBJ whole genome shotgun (WGS) entry which is preliminary data.</text>
</comment>
<comment type="similarity">
    <text evidence="7">Belongs to the MurCDEF family.</text>
</comment>
<dbReference type="NCBIfam" id="TIGR01087">
    <property type="entry name" value="murD"/>
    <property type="match status" value="1"/>
</dbReference>
<accession>A0A2H9PAE2</accession>
<evidence type="ECO:0000259" key="9">
    <source>
        <dbReference type="Pfam" id="PF02875"/>
    </source>
</evidence>
<sequence>MIEFKNKQSLFLAKEMSIKCQNKQSLFLAKEMSIKCQNKQSLFLAKEMSIKCQNKKIAVLGMGVSGVYAARLLSNLDAVVLLSDSKKKEELSNIGVGDYLGMVPGGVEMEFGGHSDRVAESDIIVVSPGVPLDIPILKKAKDSGVPIIGELELAFYYIPVPIIAITGTNGKTTTTALIGKIFEADGWKVAVGGNIGQPLCSFINPDGSWTNTELVVSEVSSFQLETISKFKPKVATVLNITEDHLDRYAKFEDYVEAKARILQNQTPEDFAILNRDCPRTFSLALGAKARIIPFSRKCALKEGVFIRDGQIVARISGDDNFICNISDVRLEGVHNLENVLAAVASAIIFNVRTESILKILKEFAGLEHRLEFVAEINGVKFIDDSKATNVDAVLRALESTGEPGGKQARTIILIAGGRDKGGDYSILGPLLEDKVKYILLLGEAKNRIKKAIIDYNPQIVSRIKEVKDMKEAVGIANRLATAGDSVLLSPACSSFDMFKDYKERGRIFKDVVVELARHWAE</sequence>
<evidence type="ECO:0000259" key="10">
    <source>
        <dbReference type="Pfam" id="PF08245"/>
    </source>
</evidence>
<evidence type="ECO:0000256" key="7">
    <source>
        <dbReference type="HAMAP-Rule" id="MF_00639"/>
    </source>
</evidence>
<feature type="domain" description="Mur ligase central" evidence="10">
    <location>
        <begin position="165"/>
        <end position="346"/>
    </location>
</feature>
<dbReference type="GO" id="GO:0005524">
    <property type="term" value="F:ATP binding"/>
    <property type="evidence" value="ECO:0007669"/>
    <property type="project" value="UniProtKB-UniRule"/>
</dbReference>
<dbReference type="GO" id="GO:0008360">
    <property type="term" value="P:regulation of cell shape"/>
    <property type="evidence" value="ECO:0007669"/>
    <property type="project" value="UniProtKB-KW"/>
</dbReference>
<evidence type="ECO:0000256" key="8">
    <source>
        <dbReference type="RuleBase" id="RU003664"/>
    </source>
</evidence>
<dbReference type="GO" id="GO:0005737">
    <property type="term" value="C:cytoplasm"/>
    <property type="evidence" value="ECO:0007669"/>
    <property type="project" value="UniProtKB-SubCell"/>
</dbReference>
<comment type="catalytic activity">
    <reaction evidence="7 8">
        <text>UDP-N-acetyl-alpha-D-muramoyl-L-alanine + D-glutamate + ATP = UDP-N-acetyl-alpha-D-muramoyl-L-alanyl-D-glutamate + ADP + phosphate + H(+)</text>
        <dbReference type="Rhea" id="RHEA:16429"/>
        <dbReference type="ChEBI" id="CHEBI:15378"/>
        <dbReference type="ChEBI" id="CHEBI:29986"/>
        <dbReference type="ChEBI" id="CHEBI:30616"/>
        <dbReference type="ChEBI" id="CHEBI:43474"/>
        <dbReference type="ChEBI" id="CHEBI:83898"/>
        <dbReference type="ChEBI" id="CHEBI:83900"/>
        <dbReference type="ChEBI" id="CHEBI:456216"/>
        <dbReference type="EC" id="6.3.2.9"/>
    </reaction>
</comment>
<dbReference type="Proteomes" id="UP000234145">
    <property type="component" value="Unassembled WGS sequence"/>
</dbReference>
<keyword evidence="5 7" id="KW-0547">Nucleotide-binding</keyword>
<dbReference type="SUPFAM" id="SSF53244">
    <property type="entry name" value="MurD-like peptide ligases, peptide-binding domain"/>
    <property type="match status" value="1"/>
</dbReference>
<dbReference type="GO" id="GO:0051301">
    <property type="term" value="P:cell division"/>
    <property type="evidence" value="ECO:0007669"/>
    <property type="project" value="UniProtKB-KW"/>
</dbReference>
<keyword evidence="6 7" id="KW-0067">ATP-binding</keyword>
<keyword evidence="3 7" id="KW-0963">Cytoplasm</keyword>
<evidence type="ECO:0000313" key="12">
    <source>
        <dbReference type="Proteomes" id="UP000234145"/>
    </source>
</evidence>
<dbReference type="InterPro" id="IPR004101">
    <property type="entry name" value="Mur_ligase_C"/>
</dbReference>
<dbReference type="Pfam" id="PF21799">
    <property type="entry name" value="MurD-like_N"/>
    <property type="match status" value="1"/>
</dbReference>
<dbReference type="Pfam" id="PF02875">
    <property type="entry name" value="Mur_ligase_C"/>
    <property type="match status" value="1"/>
</dbReference>
<dbReference type="InterPro" id="IPR005762">
    <property type="entry name" value="MurD"/>
</dbReference>
<dbReference type="InterPro" id="IPR036615">
    <property type="entry name" value="Mur_ligase_C_dom_sf"/>
</dbReference>
<protein>
    <recommendedName>
        <fullName evidence="7 8">UDP-N-acetylmuramoylalanine--D-glutamate ligase</fullName>
        <ecNumber evidence="7 8">6.3.2.9</ecNumber>
    </recommendedName>
    <alternativeName>
        <fullName evidence="7">D-glutamic acid-adding enzyme</fullName>
    </alternativeName>
    <alternativeName>
        <fullName evidence="7">UDP-N-acetylmuramoyl-L-alanyl-D-glutamate synthetase</fullName>
    </alternativeName>
</protein>
<dbReference type="Pfam" id="PF08245">
    <property type="entry name" value="Mur_ligase_M"/>
    <property type="match status" value="1"/>
</dbReference>
<dbReference type="Gene3D" id="3.40.50.720">
    <property type="entry name" value="NAD(P)-binding Rossmann-like Domain"/>
    <property type="match status" value="1"/>
</dbReference>
<name>A0A2H9PAE2_9BACT</name>